<proteinExistence type="predicted"/>
<dbReference type="EMBL" id="JACJRF010000011">
    <property type="protein sequence ID" value="MBD2344278.1"/>
    <property type="molecule type" value="Genomic_DNA"/>
</dbReference>
<protein>
    <submittedName>
        <fullName evidence="1">Uncharacterized protein</fullName>
    </submittedName>
</protein>
<evidence type="ECO:0000313" key="2">
    <source>
        <dbReference type="Proteomes" id="UP000607281"/>
    </source>
</evidence>
<name>A0ABR8CNZ6_9NOST</name>
<dbReference type="Proteomes" id="UP000607281">
    <property type="component" value="Unassembled WGS sequence"/>
</dbReference>
<comment type="caution">
    <text evidence="1">The sequence shown here is derived from an EMBL/GenBank/DDBJ whole genome shotgun (WGS) entry which is preliminary data.</text>
</comment>
<sequence length="90" mass="10309">MQFINIPQSFVAKLLNGSVILHPKIGLNIKRQLSFSLAFPKTKPLTEYQIETKMRQFDSHNPAIGINYHIQNPQSKIVRGVVQWLTILLP</sequence>
<organism evidence="1 2">
    <name type="scientific">Anabaena subtropica FACHB-260</name>
    <dbReference type="NCBI Taxonomy" id="2692884"/>
    <lineage>
        <taxon>Bacteria</taxon>
        <taxon>Bacillati</taxon>
        <taxon>Cyanobacteriota</taxon>
        <taxon>Cyanophyceae</taxon>
        <taxon>Nostocales</taxon>
        <taxon>Nostocaceae</taxon>
        <taxon>Anabaena</taxon>
    </lineage>
</organism>
<evidence type="ECO:0000313" key="1">
    <source>
        <dbReference type="EMBL" id="MBD2344278.1"/>
    </source>
</evidence>
<reference evidence="1 2" key="1">
    <citation type="journal article" date="2020" name="ISME J.">
        <title>Comparative genomics reveals insights into cyanobacterial evolution and habitat adaptation.</title>
        <authorList>
            <person name="Chen M.Y."/>
            <person name="Teng W.K."/>
            <person name="Zhao L."/>
            <person name="Hu C.X."/>
            <person name="Zhou Y.K."/>
            <person name="Han B.P."/>
            <person name="Song L.R."/>
            <person name="Shu W.S."/>
        </authorList>
    </citation>
    <scope>NUCLEOTIDE SEQUENCE [LARGE SCALE GENOMIC DNA]</scope>
    <source>
        <strain evidence="1 2">FACHB-260</strain>
    </source>
</reference>
<keyword evidence="2" id="KW-1185">Reference proteome</keyword>
<gene>
    <name evidence="1" type="ORF">H6G18_08965</name>
</gene>
<accession>A0ABR8CNZ6</accession>